<proteinExistence type="predicted"/>
<sequence>MRRRKILFVATVLAVCAGIAPLVVAAHVAETRALRAEQDSLAANARRAMRGANLNLQQAEQGLRAIEKERWQGCSPGHIARMRQLAVDNPVIDEVGYYRNGRLVCTSWGTVETLVLYGTPDQIRPGGFALFASVKPQVSGAGAVAVLSHRSHNVLIARERLVDVLTNRPITLGIATKEGRLIAAAGAVDAGIFHQIVTGVTEGADDNRLFVAVHDNQLVAFAIADRASFLGRIDQERLALLPIALLVSMMLIGLIAWAARLRLSPDHALAVAIRKRELVAHYQPIMDLASGRCVGAEALIRWPLRDGAHAMPDLFIPLAEKTGLIAALTDLMIERVVEDLSPMLNADRSVHVGINIAAEDFDSGRFLPVLAQALERSGIQPAQIWIEAVERGFINTPAARRTVETARAAGHLVAIDDFGTGYSNLSLLEALPLDGLKIDKSFIDAIGRNAATSVVTPHIIEMAHSLGITIVAEGVETEAQATYLRDAGVQFAQGWLYSPALPADAFMSFHHQCNGGVPPSTLRSVA</sequence>
<protein>
    <recommendedName>
        <fullName evidence="2">cyclic-guanylate-specific phosphodiesterase</fullName>
        <ecNumber evidence="2">3.1.4.52</ecNumber>
    </recommendedName>
</protein>
<dbReference type="GO" id="GO:0071111">
    <property type="term" value="F:cyclic-guanylate-specific phosphodiesterase activity"/>
    <property type="evidence" value="ECO:0007669"/>
    <property type="project" value="UniProtKB-EC"/>
</dbReference>
<feature type="signal peptide" evidence="12">
    <location>
        <begin position="1"/>
        <end position="25"/>
    </location>
</feature>
<evidence type="ECO:0000256" key="11">
    <source>
        <dbReference type="SAM" id="Phobius"/>
    </source>
</evidence>
<evidence type="ECO:0000256" key="7">
    <source>
        <dbReference type="ARBA" id="ARBA00022989"/>
    </source>
</evidence>
<comment type="subcellular location">
    <subcellularLocation>
        <location evidence="1">Cell membrane</location>
        <topology evidence="1">Multi-pass membrane protein</topology>
    </subcellularLocation>
</comment>
<dbReference type="Gene3D" id="3.20.20.450">
    <property type="entry name" value="EAL domain"/>
    <property type="match status" value="1"/>
</dbReference>
<feature type="chain" id="PRO_5004785152" description="cyclic-guanylate-specific phosphodiesterase" evidence="12">
    <location>
        <begin position="26"/>
        <end position="526"/>
    </location>
</feature>
<dbReference type="Pfam" id="PF12792">
    <property type="entry name" value="CSS-motif"/>
    <property type="match status" value="1"/>
</dbReference>
<accession>W0A8B2</accession>
<dbReference type="InterPro" id="IPR024744">
    <property type="entry name" value="CSS-motif_dom"/>
</dbReference>
<keyword evidence="15" id="KW-1185">Reference proteome</keyword>
<organism evidence="14 15">
    <name type="scientific">Sphingomonas sanxanigenens DSM 19645 = NX02</name>
    <dbReference type="NCBI Taxonomy" id="1123269"/>
    <lineage>
        <taxon>Bacteria</taxon>
        <taxon>Pseudomonadati</taxon>
        <taxon>Pseudomonadota</taxon>
        <taxon>Alphaproteobacteria</taxon>
        <taxon>Sphingomonadales</taxon>
        <taxon>Sphingomonadaceae</taxon>
        <taxon>Sphingomonas</taxon>
    </lineage>
</organism>
<evidence type="ECO:0000313" key="15">
    <source>
        <dbReference type="Proteomes" id="UP000018851"/>
    </source>
</evidence>
<evidence type="ECO:0000256" key="5">
    <source>
        <dbReference type="ARBA" id="ARBA00022692"/>
    </source>
</evidence>
<dbReference type="OrthoDB" id="9814202at2"/>
<dbReference type="EMBL" id="CP006644">
    <property type="protein sequence ID" value="AHE52722.1"/>
    <property type="molecule type" value="Genomic_DNA"/>
</dbReference>
<dbReference type="PANTHER" id="PTHR33121:SF79">
    <property type="entry name" value="CYCLIC DI-GMP PHOSPHODIESTERASE PDED-RELATED"/>
    <property type="match status" value="1"/>
</dbReference>
<evidence type="ECO:0000256" key="1">
    <source>
        <dbReference type="ARBA" id="ARBA00004651"/>
    </source>
</evidence>
<evidence type="ECO:0000256" key="8">
    <source>
        <dbReference type="ARBA" id="ARBA00023136"/>
    </source>
</evidence>
<keyword evidence="12" id="KW-0732">Signal</keyword>
<dbReference type="EC" id="3.1.4.52" evidence="2"/>
<dbReference type="HOGENOM" id="CLU_000445_131_1_5"/>
<dbReference type="PANTHER" id="PTHR33121">
    <property type="entry name" value="CYCLIC DI-GMP PHOSPHODIESTERASE PDEF"/>
    <property type="match status" value="1"/>
</dbReference>
<gene>
    <name evidence="14" type="ORF">NX02_04905</name>
</gene>
<dbReference type="SMART" id="SM00052">
    <property type="entry name" value="EAL"/>
    <property type="match status" value="1"/>
</dbReference>
<reference evidence="14 15" key="1">
    <citation type="submission" date="2013-07" db="EMBL/GenBank/DDBJ databases">
        <title>Completed genome of Sphingomonas sanxanigenens NX02.</title>
        <authorList>
            <person name="Ma T."/>
            <person name="Huang H."/>
            <person name="Wu M."/>
            <person name="Li X."/>
            <person name="Li G."/>
        </authorList>
    </citation>
    <scope>NUCLEOTIDE SEQUENCE [LARGE SCALE GENOMIC DNA]</scope>
    <source>
        <strain evidence="14 15">NX02</strain>
    </source>
</reference>
<evidence type="ECO:0000256" key="2">
    <source>
        <dbReference type="ARBA" id="ARBA00012282"/>
    </source>
</evidence>
<comment type="catalytic activity">
    <reaction evidence="9">
        <text>3',3'-c-di-GMP + H2O = 5'-phosphoguanylyl(3'-&gt;5')guanosine + H(+)</text>
        <dbReference type="Rhea" id="RHEA:24902"/>
        <dbReference type="ChEBI" id="CHEBI:15377"/>
        <dbReference type="ChEBI" id="CHEBI:15378"/>
        <dbReference type="ChEBI" id="CHEBI:58754"/>
        <dbReference type="ChEBI" id="CHEBI:58805"/>
        <dbReference type="EC" id="3.1.4.52"/>
    </reaction>
</comment>
<feature type="domain" description="EAL" evidence="13">
    <location>
        <begin position="262"/>
        <end position="514"/>
    </location>
</feature>
<dbReference type="KEGG" id="ssan:NX02_04905"/>
<dbReference type="AlphaFoldDB" id="W0A8B2"/>
<dbReference type="InterPro" id="IPR035919">
    <property type="entry name" value="EAL_sf"/>
</dbReference>
<evidence type="ECO:0000256" key="6">
    <source>
        <dbReference type="ARBA" id="ARBA00022801"/>
    </source>
</evidence>
<evidence type="ECO:0000313" key="14">
    <source>
        <dbReference type="EMBL" id="AHE52722.1"/>
    </source>
</evidence>
<dbReference type="SUPFAM" id="SSF141868">
    <property type="entry name" value="EAL domain-like"/>
    <property type="match status" value="1"/>
</dbReference>
<dbReference type="PATRIC" id="fig|1123269.5.peg.953"/>
<dbReference type="STRING" id="1123269.NX02_04905"/>
<keyword evidence="8 11" id="KW-0472">Membrane</keyword>
<dbReference type="GO" id="GO:0005886">
    <property type="term" value="C:plasma membrane"/>
    <property type="evidence" value="ECO:0007669"/>
    <property type="project" value="UniProtKB-SubCell"/>
</dbReference>
<keyword evidence="5 11" id="KW-0812">Transmembrane</keyword>
<feature type="transmembrane region" description="Helical" evidence="11">
    <location>
        <begin position="238"/>
        <end position="259"/>
    </location>
</feature>
<evidence type="ECO:0000256" key="3">
    <source>
        <dbReference type="ARBA" id="ARBA00022475"/>
    </source>
</evidence>
<dbReference type="eggNOG" id="COG4943">
    <property type="taxonomic scope" value="Bacteria"/>
</dbReference>
<dbReference type="RefSeq" id="WP_025291018.1">
    <property type="nucleotide sequence ID" value="NZ_CP006644.1"/>
</dbReference>
<keyword evidence="4" id="KW-0973">c-di-GMP</keyword>
<evidence type="ECO:0000259" key="13">
    <source>
        <dbReference type="PROSITE" id="PS50883"/>
    </source>
</evidence>
<keyword evidence="7 11" id="KW-1133">Transmembrane helix</keyword>
<dbReference type="CDD" id="cd01948">
    <property type="entry name" value="EAL"/>
    <property type="match status" value="1"/>
</dbReference>
<dbReference type="InterPro" id="IPR001633">
    <property type="entry name" value="EAL_dom"/>
</dbReference>
<dbReference type="InterPro" id="IPR050706">
    <property type="entry name" value="Cyclic-di-GMP_PDE-like"/>
</dbReference>
<evidence type="ECO:0000256" key="10">
    <source>
        <dbReference type="SAM" id="Coils"/>
    </source>
</evidence>
<keyword evidence="3" id="KW-1003">Cell membrane</keyword>
<evidence type="ECO:0000256" key="9">
    <source>
        <dbReference type="ARBA" id="ARBA00034290"/>
    </source>
</evidence>
<dbReference type="Proteomes" id="UP000018851">
    <property type="component" value="Chromosome"/>
</dbReference>
<dbReference type="Pfam" id="PF00563">
    <property type="entry name" value="EAL"/>
    <property type="match status" value="1"/>
</dbReference>
<name>W0A8B2_9SPHN</name>
<keyword evidence="6" id="KW-0378">Hydrolase</keyword>
<evidence type="ECO:0000256" key="4">
    <source>
        <dbReference type="ARBA" id="ARBA00022636"/>
    </source>
</evidence>
<evidence type="ECO:0000256" key="12">
    <source>
        <dbReference type="SAM" id="SignalP"/>
    </source>
</evidence>
<dbReference type="PROSITE" id="PS50883">
    <property type="entry name" value="EAL"/>
    <property type="match status" value="1"/>
</dbReference>
<keyword evidence="10" id="KW-0175">Coiled coil</keyword>
<feature type="coiled-coil region" evidence="10">
    <location>
        <begin position="42"/>
        <end position="69"/>
    </location>
</feature>